<evidence type="ECO:0000313" key="1">
    <source>
        <dbReference type="EMBL" id="TWF76058.1"/>
    </source>
</evidence>
<comment type="caution">
    <text evidence="1">The sequence shown here is derived from an EMBL/GenBank/DDBJ whole genome shotgun (WGS) entry which is preliminary data.</text>
</comment>
<keyword evidence="2" id="KW-1185">Reference proteome</keyword>
<organism evidence="1 2">
    <name type="scientific">Pseudonocardia hierapolitana</name>
    <dbReference type="NCBI Taxonomy" id="1128676"/>
    <lineage>
        <taxon>Bacteria</taxon>
        <taxon>Bacillati</taxon>
        <taxon>Actinomycetota</taxon>
        <taxon>Actinomycetes</taxon>
        <taxon>Pseudonocardiales</taxon>
        <taxon>Pseudonocardiaceae</taxon>
        <taxon>Pseudonocardia</taxon>
    </lineage>
</organism>
<reference evidence="1 2" key="1">
    <citation type="submission" date="2019-06" db="EMBL/GenBank/DDBJ databases">
        <title>Sequencing the genomes of 1000 actinobacteria strains.</title>
        <authorList>
            <person name="Klenk H.-P."/>
        </authorList>
    </citation>
    <scope>NUCLEOTIDE SEQUENCE [LARGE SCALE GENOMIC DNA]</scope>
    <source>
        <strain evidence="1 2">DSM 45671</strain>
    </source>
</reference>
<sequence>MVQRKALRLEGYGDDEVRRLLRAGRLTPVRRGAYVLGTTPDSREARHALAVRAELAHLADGAVVSHASAAVLHGLPTWGIRLDRVHVTRARRSGGRCGRHVHVHTAPLRPEDVGAVDGIPVTSVARTVTDLARTIAFEPAVAVADAALHAVLTEPERLAALQAALVAALAHCAGWRGSPDARRVLAFADARSGSVGDSRSRAGMGCTLRLRPDRRPAVDLPASLTRRTDLPALAHTAGRVCQVRSVCAGSRRRARATGLCARTQF</sequence>
<dbReference type="AlphaFoldDB" id="A0A561SMH1"/>
<proteinExistence type="predicted"/>
<dbReference type="EMBL" id="VIWU01000001">
    <property type="protein sequence ID" value="TWF76058.1"/>
    <property type="molecule type" value="Genomic_DNA"/>
</dbReference>
<gene>
    <name evidence="1" type="ORF">FHX44_111945</name>
</gene>
<protein>
    <submittedName>
        <fullName evidence="1">Uncharacterized protein</fullName>
    </submittedName>
</protein>
<dbReference type="Proteomes" id="UP000321261">
    <property type="component" value="Unassembled WGS sequence"/>
</dbReference>
<evidence type="ECO:0000313" key="2">
    <source>
        <dbReference type="Proteomes" id="UP000321261"/>
    </source>
</evidence>
<name>A0A561SMH1_9PSEU</name>
<accession>A0A561SMH1</accession>